<reference evidence="2" key="1">
    <citation type="submission" date="2022-02" db="EMBL/GenBank/DDBJ databases">
        <authorList>
            <person name="Henning P.M."/>
            <person name="McCubbin A.G."/>
            <person name="Shore J.S."/>
        </authorList>
    </citation>
    <scope>NUCLEOTIDE SEQUENCE</scope>
    <source>
        <strain evidence="2">F60SS</strain>
        <tissue evidence="2">Leaves</tissue>
    </source>
</reference>
<keyword evidence="3" id="KW-1185">Reference proteome</keyword>
<gene>
    <name evidence="2" type="ORF">Tsubulata_013345</name>
</gene>
<dbReference type="Proteomes" id="UP001141552">
    <property type="component" value="Unassembled WGS sequence"/>
</dbReference>
<dbReference type="AlphaFoldDB" id="A0A9Q0G494"/>
<evidence type="ECO:0000313" key="3">
    <source>
        <dbReference type="Proteomes" id="UP001141552"/>
    </source>
</evidence>
<name>A0A9Q0G494_9ROSI</name>
<comment type="caution">
    <text evidence="2">The sequence shown here is derived from an EMBL/GenBank/DDBJ whole genome shotgun (WGS) entry which is preliminary data.</text>
</comment>
<reference evidence="2" key="2">
    <citation type="journal article" date="2023" name="Plants (Basel)">
        <title>Annotation of the Turnera subulata (Passifloraceae) Draft Genome Reveals the S-Locus Evolved after the Divergence of Turneroideae from Passifloroideae in a Stepwise Manner.</title>
        <authorList>
            <person name="Henning P.M."/>
            <person name="Roalson E.H."/>
            <person name="Mir W."/>
            <person name="McCubbin A.G."/>
            <person name="Shore J.S."/>
        </authorList>
    </citation>
    <scope>NUCLEOTIDE SEQUENCE</scope>
    <source>
        <strain evidence="2">F60SS</strain>
    </source>
</reference>
<feature type="compositionally biased region" description="Low complexity" evidence="1">
    <location>
        <begin position="23"/>
        <end position="40"/>
    </location>
</feature>
<evidence type="ECO:0000256" key="1">
    <source>
        <dbReference type="SAM" id="MobiDB-lite"/>
    </source>
</evidence>
<feature type="region of interest" description="Disordered" evidence="1">
    <location>
        <begin position="1"/>
        <end position="80"/>
    </location>
</feature>
<proteinExistence type="predicted"/>
<protein>
    <submittedName>
        <fullName evidence="2">Uncharacterized protein</fullName>
    </submittedName>
</protein>
<dbReference type="EMBL" id="JAKUCV010002645">
    <property type="protein sequence ID" value="KAJ4841912.1"/>
    <property type="molecule type" value="Genomic_DNA"/>
</dbReference>
<sequence length="170" mass="17694">MGMSIHLAPVNPSGNSENARSGNPTDNPGDVTPPTTTVAGGRRRRVTPAPRLNSTAQASGNRPFRSDLPPPTDDELPPSDHKRYKELFEGVLFDFSDPLGQIWAADEIGSKTGATVVAQDDGSLQITGLFRRSEVIAIIQNHGGKITGMVGFAGGADWLLGGAGDGGSTS</sequence>
<accession>A0A9Q0G494</accession>
<organism evidence="2 3">
    <name type="scientific">Turnera subulata</name>
    <dbReference type="NCBI Taxonomy" id="218843"/>
    <lineage>
        <taxon>Eukaryota</taxon>
        <taxon>Viridiplantae</taxon>
        <taxon>Streptophyta</taxon>
        <taxon>Embryophyta</taxon>
        <taxon>Tracheophyta</taxon>
        <taxon>Spermatophyta</taxon>
        <taxon>Magnoliopsida</taxon>
        <taxon>eudicotyledons</taxon>
        <taxon>Gunneridae</taxon>
        <taxon>Pentapetalae</taxon>
        <taxon>rosids</taxon>
        <taxon>fabids</taxon>
        <taxon>Malpighiales</taxon>
        <taxon>Passifloraceae</taxon>
        <taxon>Turnera</taxon>
    </lineage>
</organism>
<evidence type="ECO:0000313" key="2">
    <source>
        <dbReference type="EMBL" id="KAJ4841912.1"/>
    </source>
</evidence>
<feature type="compositionally biased region" description="Polar residues" evidence="1">
    <location>
        <begin position="12"/>
        <end position="22"/>
    </location>
</feature>